<dbReference type="OrthoDB" id="9761704at2"/>
<organism evidence="3 4">
    <name type="scientific">Pedobacter frigiditerrae</name>
    <dbReference type="NCBI Taxonomy" id="2530452"/>
    <lineage>
        <taxon>Bacteria</taxon>
        <taxon>Pseudomonadati</taxon>
        <taxon>Bacteroidota</taxon>
        <taxon>Sphingobacteriia</taxon>
        <taxon>Sphingobacteriales</taxon>
        <taxon>Sphingobacteriaceae</taxon>
        <taxon>Pedobacter</taxon>
    </lineage>
</organism>
<gene>
    <name evidence="3" type="ORF">EZ428_18995</name>
</gene>
<dbReference type="InterPro" id="IPR005502">
    <property type="entry name" value="Ribosyl_crysJ1"/>
</dbReference>
<comment type="caution">
    <text evidence="3">The sequence shown here is derived from an EMBL/GenBank/DDBJ whole genome shotgun (WGS) entry which is preliminary data.</text>
</comment>
<dbReference type="EMBL" id="SJSK01000005">
    <property type="protein sequence ID" value="TCC88723.1"/>
    <property type="molecule type" value="Genomic_DNA"/>
</dbReference>
<evidence type="ECO:0000256" key="1">
    <source>
        <dbReference type="PIRSR" id="PIRSR605502-1"/>
    </source>
</evidence>
<name>A0A4R0MPY5_9SPHI</name>
<feature type="binding site" evidence="1">
    <location>
        <position position="303"/>
    </location>
    <ligand>
        <name>Mg(2+)</name>
        <dbReference type="ChEBI" id="CHEBI:18420"/>
        <label>1</label>
    </ligand>
</feature>
<evidence type="ECO:0000313" key="3">
    <source>
        <dbReference type="EMBL" id="TCC88723.1"/>
    </source>
</evidence>
<feature type="chain" id="PRO_5020849890" evidence="2">
    <location>
        <begin position="25"/>
        <end position="519"/>
    </location>
</feature>
<keyword evidence="3" id="KW-0378">Hydrolase</keyword>
<proteinExistence type="predicted"/>
<dbReference type="GO" id="GO:0016787">
    <property type="term" value="F:hydrolase activity"/>
    <property type="evidence" value="ECO:0007669"/>
    <property type="project" value="UniProtKB-KW"/>
</dbReference>
<evidence type="ECO:0000256" key="2">
    <source>
        <dbReference type="SAM" id="SignalP"/>
    </source>
</evidence>
<keyword evidence="2" id="KW-0732">Signal</keyword>
<keyword evidence="4" id="KW-1185">Reference proteome</keyword>
<dbReference type="Gene3D" id="1.10.4080.10">
    <property type="entry name" value="ADP-ribosylation/Crystallin J1"/>
    <property type="match status" value="1"/>
</dbReference>
<dbReference type="GO" id="GO:0046872">
    <property type="term" value="F:metal ion binding"/>
    <property type="evidence" value="ECO:0007669"/>
    <property type="project" value="UniProtKB-KW"/>
</dbReference>
<dbReference type="AlphaFoldDB" id="A0A4R0MPY5"/>
<keyword evidence="1" id="KW-0460">Magnesium</keyword>
<evidence type="ECO:0000313" key="4">
    <source>
        <dbReference type="Proteomes" id="UP000292884"/>
    </source>
</evidence>
<sequence length="519" mass="58456">MKNKINIVLFVAFFLCGTPYSAYTQVKGDRKTISIAAEIMVDKIRGGLLGQIIGNINGMPHEFKYFETPGAVETYRPALPDGGITDDDTDFEWVYIYQMQKSRNAFIPYKDINALWTSRINRNIWCANRFARHLMDLGIQPPLTGNITLNPWAEFNLSGQFLSETYGLISPAMPQTAAKIGLHYTKVAIDQEPAQTTQLFTAMVSTAFTENSIEKIIDAGVLALDPSSIMNGIIGDVRKWHNANPNNWQEVRKLIHSKYATHANLTRNRNGSELNTAAIIASLLYGKGDFSESIRYAFNFGYDSDCNAATVGTIIGTIDGYRDMLSKGWQITDRYRNTNRDEMPMDETITSFADRLIDLFEIINEQNGGKKSVINKVITYTIMRESPAPVLKLVAIKDQISHLKNLMGKEILSKITKGTKQEKAQAVYLSICVGSAEEIKVSYPMQWKEGCYLLSGYWKIMNNIFYGDSFQGMLSLREKFAAQGFLRPSTAAKSEMLFNDNEVWKKPEIVYGKLLHFAN</sequence>
<accession>A0A4R0MPY5</accession>
<dbReference type="SUPFAM" id="SSF101478">
    <property type="entry name" value="ADP-ribosylglycohydrolase"/>
    <property type="match status" value="1"/>
</dbReference>
<dbReference type="RefSeq" id="WP_131554777.1">
    <property type="nucleotide sequence ID" value="NZ_SJSK01000005.1"/>
</dbReference>
<keyword evidence="1" id="KW-0479">Metal-binding</keyword>
<dbReference type="InterPro" id="IPR036705">
    <property type="entry name" value="Ribosyl_crysJ1_sf"/>
</dbReference>
<dbReference type="Proteomes" id="UP000292884">
    <property type="component" value="Unassembled WGS sequence"/>
</dbReference>
<dbReference type="Pfam" id="PF03747">
    <property type="entry name" value="ADP_ribosyl_GH"/>
    <property type="match status" value="1"/>
</dbReference>
<comment type="cofactor">
    <cofactor evidence="1">
        <name>Mg(2+)</name>
        <dbReference type="ChEBI" id="CHEBI:18420"/>
    </cofactor>
    <text evidence="1">Binds 2 magnesium ions per subunit.</text>
</comment>
<feature type="signal peptide" evidence="2">
    <location>
        <begin position="1"/>
        <end position="24"/>
    </location>
</feature>
<reference evidence="3 4" key="1">
    <citation type="submission" date="2019-02" db="EMBL/GenBank/DDBJ databases">
        <title>Pedobacter sp. RP-1-13 sp. nov., isolated from Arctic soil.</title>
        <authorList>
            <person name="Dahal R.H."/>
        </authorList>
    </citation>
    <scope>NUCLEOTIDE SEQUENCE [LARGE SCALE GENOMIC DNA]</scope>
    <source>
        <strain evidence="3 4">RP-1-13</strain>
    </source>
</reference>
<feature type="binding site" evidence="1">
    <location>
        <position position="305"/>
    </location>
    <ligand>
        <name>Mg(2+)</name>
        <dbReference type="ChEBI" id="CHEBI:18420"/>
        <label>2</label>
    </ligand>
</feature>
<protein>
    <submittedName>
        <fullName evidence="3">ADP-ribosylglycohydrolase family protein</fullName>
    </submittedName>
</protein>